<dbReference type="AlphaFoldDB" id="A0A1J8QK99"/>
<dbReference type="PROSITE" id="PS50082">
    <property type="entry name" value="WD_REPEATS_2"/>
    <property type="match status" value="7"/>
</dbReference>
<dbReference type="Pfam" id="PF00400">
    <property type="entry name" value="WD40"/>
    <property type="match status" value="6"/>
</dbReference>
<dbReference type="GO" id="GO:1990234">
    <property type="term" value="C:transferase complex"/>
    <property type="evidence" value="ECO:0007669"/>
    <property type="project" value="UniProtKB-ARBA"/>
</dbReference>
<dbReference type="PROSITE" id="PS50294">
    <property type="entry name" value="WD_REPEATS_REGION"/>
    <property type="match status" value="6"/>
</dbReference>
<keyword evidence="1 3" id="KW-0853">WD repeat</keyword>
<evidence type="ECO:0000313" key="5">
    <source>
        <dbReference type="Proteomes" id="UP000183567"/>
    </source>
</evidence>
<name>A0A1J8QK99_9AGAM</name>
<keyword evidence="5" id="KW-1185">Reference proteome</keyword>
<feature type="non-terminal residue" evidence="4">
    <location>
        <position position="612"/>
    </location>
</feature>
<evidence type="ECO:0000256" key="2">
    <source>
        <dbReference type="ARBA" id="ARBA00022737"/>
    </source>
</evidence>
<accession>A0A1J8QK99</accession>
<dbReference type="InterPro" id="IPR019775">
    <property type="entry name" value="WD40_repeat_CS"/>
</dbReference>
<dbReference type="PRINTS" id="PR00320">
    <property type="entry name" value="GPROTEINBRPT"/>
</dbReference>
<proteinExistence type="predicted"/>
<evidence type="ECO:0000256" key="3">
    <source>
        <dbReference type="PROSITE-ProRule" id="PRU00221"/>
    </source>
</evidence>
<dbReference type="OrthoDB" id="163438at2759"/>
<dbReference type="SMART" id="SM00320">
    <property type="entry name" value="WD40"/>
    <property type="match status" value="6"/>
</dbReference>
<dbReference type="PROSITE" id="PS00678">
    <property type="entry name" value="WD_REPEATS_1"/>
    <property type="match status" value="5"/>
</dbReference>
<dbReference type="InterPro" id="IPR001680">
    <property type="entry name" value="WD40_rpt"/>
</dbReference>
<evidence type="ECO:0000313" key="4">
    <source>
        <dbReference type="EMBL" id="OJA13985.1"/>
    </source>
</evidence>
<reference evidence="4 5" key="1">
    <citation type="submission" date="2016-03" db="EMBL/GenBank/DDBJ databases">
        <title>Comparative genomics of the ectomycorrhizal sister species Rhizopogon vinicolor and Rhizopogon vesiculosus (Basidiomycota: Boletales) reveals a divergence of the mating type B locus.</title>
        <authorList>
            <person name="Mujic A.B."/>
            <person name="Kuo A."/>
            <person name="Tritt A."/>
            <person name="Lipzen A."/>
            <person name="Chen C."/>
            <person name="Johnson J."/>
            <person name="Sharma A."/>
            <person name="Barry K."/>
            <person name="Grigoriev I.V."/>
            <person name="Spatafora J.W."/>
        </authorList>
    </citation>
    <scope>NUCLEOTIDE SEQUENCE [LARGE SCALE GENOMIC DNA]</scope>
    <source>
        <strain evidence="4 5">AM-OR11-056</strain>
    </source>
</reference>
<dbReference type="InterPro" id="IPR036322">
    <property type="entry name" value="WD40_repeat_dom_sf"/>
</dbReference>
<feature type="repeat" description="WD" evidence="3">
    <location>
        <begin position="589"/>
        <end position="612"/>
    </location>
</feature>
<dbReference type="SUPFAM" id="SSF50978">
    <property type="entry name" value="WD40 repeat-like"/>
    <property type="match status" value="1"/>
</dbReference>
<comment type="caution">
    <text evidence="4">The sequence shown here is derived from an EMBL/GenBank/DDBJ whole genome shotgun (WGS) entry which is preliminary data.</text>
</comment>
<feature type="repeat" description="WD" evidence="3">
    <location>
        <begin position="367"/>
        <end position="401"/>
    </location>
</feature>
<feature type="repeat" description="WD" evidence="3">
    <location>
        <begin position="505"/>
        <end position="546"/>
    </location>
</feature>
<organism evidence="4 5">
    <name type="scientific">Rhizopogon vesiculosus</name>
    <dbReference type="NCBI Taxonomy" id="180088"/>
    <lineage>
        <taxon>Eukaryota</taxon>
        <taxon>Fungi</taxon>
        <taxon>Dikarya</taxon>
        <taxon>Basidiomycota</taxon>
        <taxon>Agaricomycotina</taxon>
        <taxon>Agaricomycetes</taxon>
        <taxon>Agaricomycetidae</taxon>
        <taxon>Boletales</taxon>
        <taxon>Suillineae</taxon>
        <taxon>Rhizopogonaceae</taxon>
        <taxon>Rhizopogon</taxon>
    </lineage>
</organism>
<dbReference type="InterPro" id="IPR015943">
    <property type="entry name" value="WD40/YVTN_repeat-like_dom_sf"/>
</dbReference>
<feature type="repeat" description="WD" evidence="3">
    <location>
        <begin position="439"/>
        <end position="460"/>
    </location>
</feature>
<keyword evidence="2" id="KW-0677">Repeat</keyword>
<dbReference type="EMBL" id="LVVM01003950">
    <property type="protein sequence ID" value="OJA13985.1"/>
    <property type="molecule type" value="Genomic_DNA"/>
</dbReference>
<dbReference type="Proteomes" id="UP000183567">
    <property type="component" value="Unassembled WGS sequence"/>
</dbReference>
<dbReference type="CDD" id="cd00200">
    <property type="entry name" value="WD40"/>
    <property type="match status" value="1"/>
</dbReference>
<feature type="repeat" description="WD" evidence="3">
    <location>
        <begin position="546"/>
        <end position="587"/>
    </location>
</feature>
<evidence type="ECO:0000256" key="1">
    <source>
        <dbReference type="ARBA" id="ARBA00022574"/>
    </source>
</evidence>
<dbReference type="Gene3D" id="2.130.10.10">
    <property type="entry name" value="YVTN repeat-like/Quinoprotein amine dehydrogenase"/>
    <property type="match status" value="3"/>
</dbReference>
<feature type="repeat" description="WD" evidence="3">
    <location>
        <begin position="403"/>
        <end position="438"/>
    </location>
</feature>
<dbReference type="STRING" id="180088.A0A1J8QK99"/>
<sequence>MDDISPQSTSSDIEHYVCDKLATLGDVFKDTHFQALAQKSDGLFEWARLACEYIDGTNTVGWGPMKHFDVVIGKAAVDKRPVKGTHLLDEMYQHVLEEIIPDEDAIPLFQSVMGQILASREPLPKTALTSMRQRFPHVDGDYTVDDVIRAMGSLMTGTVDSQTPIRPLHASFYDFLTDKSRSDKFFIDVSALEIDLAFASLRVMEHELRFNICSLESSYLPNSDVHDLDKRVKDSISTELSYSCRFWGTHVGAASFEQSLATEITAFFDDERLLFWMEALDWCMGYAEFTTQMNYAAQDTLRFVRMFGVAILHSTPHLYLSALPFAPKQSGVFRKFAAKFPCTPQVVTGHVLEWPATEETFRMHGWVQSVAISPDGKRIAGSSDDGDIQVWDMETGEPLGAPLRGHTGIVWSIAISPDGKYIVSGAADHTIRMWDVETVSGSQDATIRRWDVETGNEFGAPLQGHADSVLSVAISPDGQCIVSGSQDNTIRVWDAHTGEAFGAPLHGHSDAVYSVAISPDGKRIVSGSADGTIRVWDAETSKGLRAQGRGYIVFSVAISSDGKRIVSGSGDQTIRVWDVETGEAVGTPLRGHTANIYSVTISPDGKHIVSGS</sequence>
<dbReference type="PANTHER" id="PTHR22847:SF637">
    <property type="entry name" value="WD REPEAT DOMAIN 5B"/>
    <property type="match status" value="1"/>
</dbReference>
<gene>
    <name evidence="4" type="ORF">AZE42_04595</name>
</gene>
<protein>
    <submittedName>
        <fullName evidence="4">Uncharacterized protein</fullName>
    </submittedName>
</protein>
<dbReference type="InterPro" id="IPR020472">
    <property type="entry name" value="WD40_PAC1"/>
</dbReference>
<dbReference type="PANTHER" id="PTHR22847">
    <property type="entry name" value="WD40 REPEAT PROTEIN"/>
    <property type="match status" value="1"/>
</dbReference>
<feature type="repeat" description="WD" evidence="3">
    <location>
        <begin position="462"/>
        <end position="503"/>
    </location>
</feature>